<dbReference type="PROSITE" id="PS50935">
    <property type="entry name" value="SSB"/>
    <property type="match status" value="1"/>
</dbReference>
<dbReference type="GO" id="GO:0006260">
    <property type="term" value="P:DNA replication"/>
    <property type="evidence" value="ECO:0007669"/>
    <property type="project" value="InterPro"/>
</dbReference>
<accession>A0AA45WN33</accession>
<keyword evidence="6" id="KW-1185">Reference proteome</keyword>
<comment type="caution">
    <text evidence="2">Lacks conserved residue(s) required for the propagation of feature annotation.</text>
</comment>
<dbReference type="Pfam" id="PF00436">
    <property type="entry name" value="SSB"/>
    <property type="match status" value="1"/>
</dbReference>
<feature type="compositionally biased region" description="Acidic residues" evidence="4">
    <location>
        <begin position="115"/>
        <end position="136"/>
    </location>
</feature>
<keyword evidence="1 2" id="KW-0238">DNA-binding</keyword>
<dbReference type="AlphaFoldDB" id="A0AA45WN33"/>
<dbReference type="InterPro" id="IPR011344">
    <property type="entry name" value="ssDNA-bd"/>
</dbReference>
<evidence type="ECO:0000256" key="2">
    <source>
        <dbReference type="HAMAP-Rule" id="MF_00984"/>
    </source>
</evidence>
<evidence type="ECO:0000256" key="3">
    <source>
        <dbReference type="PIRNR" id="PIRNR002070"/>
    </source>
</evidence>
<dbReference type="HAMAP" id="MF_00984">
    <property type="entry name" value="SSB"/>
    <property type="match status" value="1"/>
</dbReference>
<dbReference type="RefSeq" id="WP_265134590.1">
    <property type="nucleotide sequence ID" value="NZ_FXTX01000015.1"/>
</dbReference>
<dbReference type="Gene3D" id="2.40.50.140">
    <property type="entry name" value="Nucleic acid-binding proteins"/>
    <property type="match status" value="1"/>
</dbReference>
<proteinExistence type="inferred from homology"/>
<evidence type="ECO:0000256" key="4">
    <source>
        <dbReference type="SAM" id="MobiDB-lite"/>
    </source>
</evidence>
<sequence>MLNKVFIIGRLTREPDIRFLPSGMQITSFTIANNRRYKDRDGNWKEDSYFFDIETFGALAERVGRQLEKGTQILIEGSLRQDKWENSAGEKRSRIKIVADRISILSKVAKKEESSSMEESVEEPIEDFSSDDDVPL</sequence>
<dbReference type="InterPro" id="IPR012340">
    <property type="entry name" value="NA-bd_OB-fold"/>
</dbReference>
<dbReference type="PANTHER" id="PTHR10302">
    <property type="entry name" value="SINGLE-STRANDED DNA-BINDING PROTEIN"/>
    <property type="match status" value="1"/>
</dbReference>
<dbReference type="EMBL" id="FXTX01000015">
    <property type="protein sequence ID" value="SMP16866.1"/>
    <property type="molecule type" value="Genomic_DNA"/>
</dbReference>
<dbReference type="InterPro" id="IPR000424">
    <property type="entry name" value="Primosome_PriB/ssb"/>
</dbReference>
<gene>
    <name evidence="5" type="ORF">SAMN06264868_11541</name>
</gene>
<dbReference type="NCBIfam" id="TIGR00621">
    <property type="entry name" value="ssb"/>
    <property type="match status" value="1"/>
</dbReference>
<reference evidence="5" key="1">
    <citation type="submission" date="2017-05" db="EMBL/GenBank/DDBJ databases">
        <authorList>
            <person name="Varghese N."/>
            <person name="Submissions S."/>
        </authorList>
    </citation>
    <scope>NUCLEOTIDE SEQUENCE</scope>
    <source>
        <strain evidence="5">DSM 18763</strain>
    </source>
</reference>
<evidence type="ECO:0000313" key="5">
    <source>
        <dbReference type="EMBL" id="SMP16866.1"/>
    </source>
</evidence>
<comment type="caution">
    <text evidence="5">The sequence shown here is derived from an EMBL/GenBank/DDBJ whole genome shotgun (WGS) entry which is preliminary data.</text>
</comment>
<dbReference type="GO" id="GO:0003697">
    <property type="term" value="F:single-stranded DNA binding"/>
    <property type="evidence" value="ECO:0007669"/>
    <property type="project" value="UniProtKB-UniRule"/>
</dbReference>
<dbReference type="Proteomes" id="UP001157947">
    <property type="component" value="Unassembled WGS sequence"/>
</dbReference>
<dbReference type="SUPFAM" id="SSF50249">
    <property type="entry name" value="Nucleic acid-binding proteins"/>
    <property type="match status" value="1"/>
</dbReference>
<name>A0AA45WN33_9AQUI</name>
<dbReference type="PIRSF" id="PIRSF002070">
    <property type="entry name" value="SSB"/>
    <property type="match status" value="1"/>
</dbReference>
<dbReference type="CDD" id="cd04496">
    <property type="entry name" value="SSB_OBF"/>
    <property type="match status" value="1"/>
</dbReference>
<protein>
    <recommendedName>
        <fullName evidence="2 3">Single-stranded DNA-binding protein</fullName>
        <shortName evidence="2">SSB</shortName>
    </recommendedName>
</protein>
<evidence type="ECO:0000256" key="1">
    <source>
        <dbReference type="ARBA" id="ARBA00023125"/>
    </source>
</evidence>
<feature type="region of interest" description="Disordered" evidence="4">
    <location>
        <begin position="109"/>
        <end position="136"/>
    </location>
</feature>
<comment type="subunit">
    <text evidence="2">Homotetramer.</text>
</comment>
<dbReference type="GO" id="GO:0009295">
    <property type="term" value="C:nucleoid"/>
    <property type="evidence" value="ECO:0007669"/>
    <property type="project" value="TreeGrafter"/>
</dbReference>
<evidence type="ECO:0000313" key="6">
    <source>
        <dbReference type="Proteomes" id="UP001157947"/>
    </source>
</evidence>
<dbReference type="PANTHER" id="PTHR10302:SF27">
    <property type="entry name" value="SINGLE-STRANDED DNA-BINDING PROTEIN"/>
    <property type="match status" value="1"/>
</dbReference>
<organism evidence="5 6">
    <name type="scientific">Venenivibrio stagnispumantis</name>
    <dbReference type="NCBI Taxonomy" id="407998"/>
    <lineage>
        <taxon>Bacteria</taxon>
        <taxon>Pseudomonadati</taxon>
        <taxon>Aquificota</taxon>
        <taxon>Aquificia</taxon>
        <taxon>Aquificales</taxon>
        <taxon>Hydrogenothermaceae</taxon>
        <taxon>Venenivibrio</taxon>
    </lineage>
</organism>